<evidence type="ECO:0000256" key="1">
    <source>
        <dbReference type="ARBA" id="ARBA00023125"/>
    </source>
</evidence>
<evidence type="ECO:0000313" key="9">
    <source>
        <dbReference type="EMBL" id="RAO69461.1"/>
    </source>
</evidence>
<dbReference type="InterPro" id="IPR008422">
    <property type="entry name" value="KN_HD"/>
</dbReference>
<sequence length="601" mass="67513">MASGHSSAFFDLETFDWTQTLSVSSDDAVALESDGTNGWFSIHTAPEHGIVPVMTADIASTFSPPQSPYSVPNPLRSEAHPKLVSKQGEAIAEIEDVLHDHVLDPRTNSYRPPVPCDYCRKHRLQCLIIRTTKANPNPIAACSSCVALFRSCSLADKTKRHPSDFETNYPVVGGLHGITEATASAGGLMQSSSKLMGSPEDAWKTQPLAEQGCLLPKRTSSRMKGHTKALRQWFFAHSDHPYPSEEDKQELAHETGLTKTQIQNWFINARRRQRVLDKSRKSSMTRSGSPMPKSLLSDMTPFQRWRSSPPEDDHAPLDLVMQAATSQPGASNIAFNDQAIDQYRPHNSFDSRSTSTFASSTTYSDSNESISSFETFLSTDSQSAEHGLGSVPGTGLSISRSPSKCGLMRYQCTFCTSSFKRKSDWCRHEVSIHVQLDMWVCQPQDSTVWKFDSLHQQCNYCGIELPSQEHIASHDFESCAERPLGERVFARKDHLLQHLKKFHGCHKWPGQALNLRRSRHTILNSRCGFCAETFVTWNERVDHLVRHFKQGSQMKQWIGDWGFDLATMQSLRRAILPVDRSDNLADAQSVSDEWFNEYLVD</sequence>
<evidence type="ECO:0008006" key="11">
    <source>
        <dbReference type="Google" id="ProtNLM"/>
    </source>
</evidence>
<dbReference type="Proteomes" id="UP000249363">
    <property type="component" value="Unassembled WGS sequence"/>
</dbReference>
<feature type="DNA-binding region" description="Homeobox" evidence="5">
    <location>
        <begin position="232"/>
        <end position="277"/>
    </location>
</feature>
<evidence type="ECO:0000259" key="8">
    <source>
        <dbReference type="PROSITE" id="PS50157"/>
    </source>
</evidence>
<dbReference type="STRING" id="1196081.A0A364L156"/>
<dbReference type="InterPro" id="IPR001356">
    <property type="entry name" value="HD"/>
</dbReference>
<keyword evidence="2 5" id="KW-0371">Homeobox</keyword>
<proteinExistence type="predicted"/>
<gene>
    <name evidence="9" type="ORF">BHQ10_005473</name>
</gene>
<evidence type="ECO:0000259" key="7">
    <source>
        <dbReference type="PROSITE" id="PS50071"/>
    </source>
</evidence>
<comment type="caution">
    <text evidence="9">The sequence shown here is derived from an EMBL/GenBank/DDBJ whole genome shotgun (WGS) entry which is preliminary data.</text>
</comment>
<dbReference type="Pfam" id="PF05920">
    <property type="entry name" value="Homeobox_KN"/>
    <property type="match status" value="1"/>
</dbReference>
<keyword evidence="4" id="KW-0862">Zinc</keyword>
<dbReference type="AlphaFoldDB" id="A0A364L156"/>
<dbReference type="InterPro" id="IPR013087">
    <property type="entry name" value="Znf_C2H2_type"/>
</dbReference>
<dbReference type="PANTHER" id="PTHR11850">
    <property type="entry name" value="HOMEOBOX PROTEIN TRANSCRIPTION FACTORS"/>
    <property type="match status" value="1"/>
</dbReference>
<dbReference type="SUPFAM" id="SSF46689">
    <property type="entry name" value="Homeodomain-like"/>
    <property type="match status" value="1"/>
</dbReference>
<dbReference type="GO" id="GO:0003677">
    <property type="term" value="F:DNA binding"/>
    <property type="evidence" value="ECO:0007669"/>
    <property type="project" value="UniProtKB-UniRule"/>
</dbReference>
<reference evidence="9 10" key="1">
    <citation type="journal article" date="2017" name="Biotechnol. Biofuels">
        <title>Differential beta-glucosidase expression as a function of carbon source availability in Talaromyces amestolkiae: a genomic and proteomic approach.</title>
        <authorList>
            <person name="de Eugenio L.I."/>
            <person name="Mendez-Liter J.A."/>
            <person name="Nieto-Dominguez M."/>
            <person name="Alonso L."/>
            <person name="Gil-Munoz J."/>
            <person name="Barriuso J."/>
            <person name="Prieto A."/>
            <person name="Martinez M.J."/>
        </authorList>
    </citation>
    <scope>NUCLEOTIDE SEQUENCE [LARGE SCALE GENOMIC DNA]</scope>
    <source>
        <strain evidence="9 10">CIB</strain>
    </source>
</reference>
<evidence type="ECO:0000256" key="4">
    <source>
        <dbReference type="PROSITE-ProRule" id="PRU00042"/>
    </source>
</evidence>
<keyword evidence="10" id="KW-1185">Reference proteome</keyword>
<dbReference type="InterPro" id="IPR009057">
    <property type="entry name" value="Homeodomain-like_sf"/>
</dbReference>
<dbReference type="SMART" id="SM00355">
    <property type="entry name" value="ZnF_C2H2"/>
    <property type="match status" value="3"/>
</dbReference>
<dbReference type="PROSITE" id="PS00028">
    <property type="entry name" value="ZINC_FINGER_C2H2_1"/>
    <property type="match status" value="1"/>
</dbReference>
<dbReference type="OrthoDB" id="10056939at2759"/>
<evidence type="ECO:0000256" key="6">
    <source>
        <dbReference type="SAM" id="MobiDB-lite"/>
    </source>
</evidence>
<dbReference type="GO" id="GO:0005634">
    <property type="term" value="C:nucleus"/>
    <property type="evidence" value="ECO:0007669"/>
    <property type="project" value="UniProtKB-SubCell"/>
</dbReference>
<keyword evidence="3 5" id="KW-0539">Nucleus</keyword>
<dbReference type="SMART" id="SM00389">
    <property type="entry name" value="HOX"/>
    <property type="match status" value="1"/>
</dbReference>
<dbReference type="PROSITE" id="PS50071">
    <property type="entry name" value="HOMEOBOX_2"/>
    <property type="match status" value="1"/>
</dbReference>
<dbReference type="PROSITE" id="PS00027">
    <property type="entry name" value="HOMEOBOX_1"/>
    <property type="match status" value="1"/>
</dbReference>
<dbReference type="RefSeq" id="XP_040733977.1">
    <property type="nucleotide sequence ID" value="XM_040877953.1"/>
</dbReference>
<comment type="subcellular location">
    <subcellularLocation>
        <location evidence="5">Nucleus</location>
    </subcellularLocation>
</comment>
<name>A0A364L156_TALAM</name>
<dbReference type="GO" id="GO:0008270">
    <property type="term" value="F:zinc ion binding"/>
    <property type="evidence" value="ECO:0007669"/>
    <property type="project" value="UniProtKB-KW"/>
</dbReference>
<evidence type="ECO:0000256" key="2">
    <source>
        <dbReference type="ARBA" id="ARBA00023155"/>
    </source>
</evidence>
<feature type="domain" description="Homeobox" evidence="7">
    <location>
        <begin position="230"/>
        <end position="276"/>
    </location>
</feature>
<dbReference type="InterPro" id="IPR050224">
    <property type="entry name" value="TALE_homeobox"/>
</dbReference>
<keyword evidence="1 5" id="KW-0238">DNA-binding</keyword>
<organism evidence="9 10">
    <name type="scientific">Talaromyces amestolkiae</name>
    <dbReference type="NCBI Taxonomy" id="1196081"/>
    <lineage>
        <taxon>Eukaryota</taxon>
        <taxon>Fungi</taxon>
        <taxon>Dikarya</taxon>
        <taxon>Ascomycota</taxon>
        <taxon>Pezizomycotina</taxon>
        <taxon>Eurotiomycetes</taxon>
        <taxon>Eurotiomycetidae</taxon>
        <taxon>Eurotiales</taxon>
        <taxon>Trichocomaceae</taxon>
        <taxon>Talaromyces</taxon>
        <taxon>Talaromyces sect. Talaromyces</taxon>
    </lineage>
</organism>
<keyword evidence="4" id="KW-0863">Zinc-finger</keyword>
<feature type="region of interest" description="Disordered" evidence="6">
    <location>
        <begin position="276"/>
        <end position="297"/>
    </location>
</feature>
<feature type="domain" description="C2H2-type" evidence="8">
    <location>
        <begin position="410"/>
        <end position="433"/>
    </location>
</feature>
<evidence type="ECO:0000313" key="10">
    <source>
        <dbReference type="Proteomes" id="UP000249363"/>
    </source>
</evidence>
<dbReference type="CDD" id="cd00086">
    <property type="entry name" value="homeodomain"/>
    <property type="match status" value="1"/>
</dbReference>
<evidence type="ECO:0000256" key="3">
    <source>
        <dbReference type="ARBA" id="ARBA00023242"/>
    </source>
</evidence>
<evidence type="ECO:0000256" key="5">
    <source>
        <dbReference type="PROSITE-ProRule" id="PRU00108"/>
    </source>
</evidence>
<dbReference type="Gene3D" id="1.10.10.60">
    <property type="entry name" value="Homeodomain-like"/>
    <property type="match status" value="1"/>
</dbReference>
<dbReference type="EMBL" id="MIKG01000009">
    <property type="protein sequence ID" value="RAO69461.1"/>
    <property type="molecule type" value="Genomic_DNA"/>
</dbReference>
<dbReference type="GO" id="GO:0000981">
    <property type="term" value="F:DNA-binding transcription factor activity, RNA polymerase II-specific"/>
    <property type="evidence" value="ECO:0007669"/>
    <property type="project" value="InterPro"/>
</dbReference>
<protein>
    <recommendedName>
        <fullName evidence="11">Homeobox domain-containing protein</fullName>
    </recommendedName>
</protein>
<dbReference type="InterPro" id="IPR017970">
    <property type="entry name" value="Homeobox_CS"/>
</dbReference>
<dbReference type="PROSITE" id="PS50157">
    <property type="entry name" value="ZINC_FINGER_C2H2_2"/>
    <property type="match status" value="1"/>
</dbReference>
<dbReference type="GeneID" id="63794689"/>
<keyword evidence="4" id="KW-0479">Metal-binding</keyword>
<accession>A0A364L156</accession>